<evidence type="ECO:0000313" key="2">
    <source>
        <dbReference type="EMBL" id="MFD0724430.1"/>
    </source>
</evidence>
<proteinExistence type="predicted"/>
<gene>
    <name evidence="2" type="ORF">ACFQ0E_02340</name>
</gene>
<dbReference type="Proteomes" id="UP001597110">
    <property type="component" value="Unassembled WGS sequence"/>
</dbReference>
<protein>
    <submittedName>
        <fullName evidence="2">Uncharacterized protein</fullName>
    </submittedName>
</protein>
<reference evidence="3" key="1">
    <citation type="journal article" date="2019" name="Int. J. Syst. Evol. Microbiol.">
        <title>The Global Catalogue of Microorganisms (GCM) 10K type strain sequencing project: providing services to taxonomists for standard genome sequencing and annotation.</title>
        <authorList>
            <consortium name="The Broad Institute Genomics Platform"/>
            <consortium name="The Broad Institute Genome Sequencing Center for Infectious Disease"/>
            <person name="Wu L."/>
            <person name="Ma J."/>
        </authorList>
    </citation>
    <scope>NUCLEOTIDE SEQUENCE [LARGE SCALE GENOMIC DNA]</scope>
    <source>
        <strain evidence="3">CCUG 55585</strain>
    </source>
</reference>
<accession>A0ABW2Y8G9</accession>
<evidence type="ECO:0000313" key="3">
    <source>
        <dbReference type="Proteomes" id="UP001597110"/>
    </source>
</evidence>
<organism evidence="2 3">
    <name type="scientific">Lysobacter brunescens</name>
    <dbReference type="NCBI Taxonomy" id="262323"/>
    <lineage>
        <taxon>Bacteria</taxon>
        <taxon>Pseudomonadati</taxon>
        <taxon>Pseudomonadota</taxon>
        <taxon>Gammaproteobacteria</taxon>
        <taxon>Lysobacterales</taxon>
        <taxon>Lysobacteraceae</taxon>
        <taxon>Lysobacter</taxon>
    </lineage>
</organism>
<name>A0ABW2Y8G9_9GAMM</name>
<dbReference type="RefSeq" id="WP_386822091.1">
    <property type="nucleotide sequence ID" value="NZ_JBHTIF010000001.1"/>
</dbReference>
<sequence length="794" mass="85841">MPNGRLFELQHVVLAPHLRVAEAVVAPPATPDAATVASTATISAVALHAQPLSIQPARAELLRIRPKLELMRPDLFQVATSFPRESSSHPIAATAQPDDTQLFESADGATRYWLPRYRLRAATQGRYQVGVVADADGRWVLSLGLERYPAPEIATAAQTAARLPHTIAATLRFMLPGTTVERRLAVDEIVEDAGGPVAILRLPLADRDDVLGAFMTRESKTTLDVARQYTVAVPTGEEAPADATPVDPGTSIPVDRIEPDRPFPHLRKPIPRGRVTPVDPRPVSPLAEGVLAEGRLAEGRLANAVPADGALAATRMRRLDIASIRATPTLHARPLIRERPRIELPPAVIAKPLYRQAPQHQPIAIPLWFDRNLHPYIYPSGAPDAAAGSALTLHTVAWTAPGQAARNHAYFQSVSDPSRFWYLPDVFRLARTSTAPFRPALAFVVDQGESEDATEVELIADVQPVTDGKRLLAARTALAAKIPATGVAPRPITLEPLLARSVLRLGLPRGGRMQQVTLDIPVDLANGFQLSDRFAMDAFQDVFAALTSEQPGTLLRGSVAVSTGMGGDALIPVEIDVCRMQGELFEYVETPDPATGGMSVRLRNLTEGALSISALPAWLARGATMLPASVRGIDLSQPLRMDADGELLIEVLPDAPWPDDAQGATDAIFDTSAIVALPDPEQVFAQTFDNSIEQDTLREITVMTDPSVLAGDGTPGSALRMIIIEFAGNRSVRLSATQIEQTVQVPVPLMDILLRRDTEGRYRFRQTLIPVSGPQRTDPQWRESDLAVLFAPMP</sequence>
<dbReference type="EMBL" id="JBHTIF010000001">
    <property type="protein sequence ID" value="MFD0724430.1"/>
    <property type="molecule type" value="Genomic_DNA"/>
</dbReference>
<keyword evidence="3" id="KW-1185">Reference proteome</keyword>
<comment type="caution">
    <text evidence="2">The sequence shown here is derived from an EMBL/GenBank/DDBJ whole genome shotgun (WGS) entry which is preliminary data.</text>
</comment>
<feature type="region of interest" description="Disordered" evidence="1">
    <location>
        <begin position="238"/>
        <end position="281"/>
    </location>
</feature>
<evidence type="ECO:0000256" key="1">
    <source>
        <dbReference type="SAM" id="MobiDB-lite"/>
    </source>
</evidence>